<feature type="non-terminal residue" evidence="2">
    <location>
        <position position="1"/>
    </location>
</feature>
<feature type="non-terminal residue" evidence="2">
    <location>
        <position position="112"/>
    </location>
</feature>
<comment type="caution">
    <text evidence="2">The sequence shown here is derived from an EMBL/GenBank/DDBJ whole genome shotgun (WGS) entry which is preliminary data.</text>
</comment>
<reference evidence="2" key="1">
    <citation type="submission" date="2021-02" db="EMBL/GenBank/DDBJ databases">
        <authorList>
            <person name="Nowell W R."/>
        </authorList>
    </citation>
    <scope>NUCLEOTIDE SEQUENCE</scope>
</reference>
<sequence length="112" mass="12493">TTTLARASDIIIPWYTWLIIALVLLLLATIIALGLLTCIRRRQQQKTLAGLYPDDTRDNIIDYKETAGEEDHSTYNLGVLKKPVYALSDEEILANGARSGMHNIGYTETTIT</sequence>
<evidence type="ECO:0000313" key="2">
    <source>
        <dbReference type="EMBL" id="CAF4439706.1"/>
    </source>
</evidence>
<name>A0A820RE12_9BILA</name>
<evidence type="ECO:0000313" key="3">
    <source>
        <dbReference type="Proteomes" id="UP000663844"/>
    </source>
</evidence>
<organism evidence="2 3">
    <name type="scientific">Adineta steineri</name>
    <dbReference type="NCBI Taxonomy" id="433720"/>
    <lineage>
        <taxon>Eukaryota</taxon>
        <taxon>Metazoa</taxon>
        <taxon>Spiralia</taxon>
        <taxon>Gnathifera</taxon>
        <taxon>Rotifera</taxon>
        <taxon>Eurotatoria</taxon>
        <taxon>Bdelloidea</taxon>
        <taxon>Adinetida</taxon>
        <taxon>Adinetidae</taxon>
        <taxon>Adineta</taxon>
    </lineage>
</organism>
<keyword evidence="1" id="KW-0472">Membrane</keyword>
<proteinExistence type="predicted"/>
<dbReference type="Proteomes" id="UP000663844">
    <property type="component" value="Unassembled WGS sequence"/>
</dbReference>
<evidence type="ECO:0000256" key="1">
    <source>
        <dbReference type="SAM" id="Phobius"/>
    </source>
</evidence>
<feature type="transmembrane region" description="Helical" evidence="1">
    <location>
        <begin position="14"/>
        <end position="36"/>
    </location>
</feature>
<dbReference type="AlphaFoldDB" id="A0A820RE12"/>
<dbReference type="EMBL" id="CAJOAZ010031372">
    <property type="protein sequence ID" value="CAF4439706.1"/>
    <property type="molecule type" value="Genomic_DNA"/>
</dbReference>
<protein>
    <submittedName>
        <fullName evidence="2">Uncharacterized protein</fullName>
    </submittedName>
</protein>
<keyword evidence="1" id="KW-0812">Transmembrane</keyword>
<keyword evidence="1" id="KW-1133">Transmembrane helix</keyword>
<accession>A0A820RE12</accession>
<gene>
    <name evidence="2" type="ORF">OXD698_LOCUS53739</name>
</gene>